<organism evidence="1 2">
    <name type="scientific">Propylenella binzhouense</name>
    <dbReference type="NCBI Taxonomy" id="2555902"/>
    <lineage>
        <taxon>Bacteria</taxon>
        <taxon>Pseudomonadati</taxon>
        <taxon>Pseudomonadota</taxon>
        <taxon>Alphaproteobacteria</taxon>
        <taxon>Hyphomicrobiales</taxon>
        <taxon>Propylenellaceae</taxon>
        <taxon>Propylenella</taxon>
    </lineage>
</organism>
<dbReference type="Proteomes" id="UP000773614">
    <property type="component" value="Unassembled WGS sequence"/>
</dbReference>
<name>A0A964WUW8_9HYPH</name>
<keyword evidence="2" id="KW-1185">Reference proteome</keyword>
<reference evidence="1" key="1">
    <citation type="submission" date="2019-03" db="EMBL/GenBank/DDBJ databases">
        <title>Afifella sp. nov., isolated from activated sludge.</title>
        <authorList>
            <person name="Li Q."/>
            <person name="Liu Y."/>
        </authorList>
    </citation>
    <scope>NUCLEOTIDE SEQUENCE</scope>
    <source>
        <strain evidence="1">L72</strain>
    </source>
</reference>
<proteinExistence type="predicted"/>
<dbReference type="AlphaFoldDB" id="A0A964WUW8"/>
<sequence length="226" mass="23993">MAHAIAVLSGRRQRTLPEAAAVFEAAARGEGRLFVPGETPALRLNEDDGRRYAPEQLAETPDAASRLAALEAETMQEVDAFSRPQRLFVESYFRFAAERVAAEAGALASRLAWSKGLFRPEDFVFSALRPLVGVVAAEGSEARMVSGDFGFWTGGGLVLVTVTGGAAQVPRSEAIVPVVLTRSDLARGAGLFADPRFPAALRAFEAGQAVPQGPFRPRGLREGVAA</sequence>
<accession>A0A964WUW8</accession>
<dbReference type="RefSeq" id="WP_161141606.1">
    <property type="nucleotide sequence ID" value="NZ_SPKJ01000066.1"/>
</dbReference>
<evidence type="ECO:0000313" key="2">
    <source>
        <dbReference type="Proteomes" id="UP000773614"/>
    </source>
</evidence>
<dbReference type="EMBL" id="SPKJ01000066">
    <property type="protein sequence ID" value="MYZ49265.1"/>
    <property type="molecule type" value="Genomic_DNA"/>
</dbReference>
<comment type="caution">
    <text evidence="1">The sequence shown here is derived from an EMBL/GenBank/DDBJ whole genome shotgun (WGS) entry which is preliminary data.</text>
</comment>
<evidence type="ECO:0000313" key="1">
    <source>
        <dbReference type="EMBL" id="MYZ49265.1"/>
    </source>
</evidence>
<protein>
    <submittedName>
        <fullName evidence="1">Uncharacterized protein</fullName>
    </submittedName>
</protein>
<gene>
    <name evidence="1" type="ORF">E4O86_16255</name>
</gene>